<name>A0ABT6ASF2_9BURK</name>
<feature type="transmembrane region" description="Helical" evidence="1">
    <location>
        <begin position="182"/>
        <end position="205"/>
    </location>
</feature>
<evidence type="ECO:0000256" key="1">
    <source>
        <dbReference type="SAM" id="Phobius"/>
    </source>
</evidence>
<feature type="transmembrane region" description="Helical" evidence="1">
    <location>
        <begin position="142"/>
        <end position="162"/>
    </location>
</feature>
<comment type="caution">
    <text evidence="2">The sequence shown here is derived from an EMBL/GenBank/DDBJ whole genome shotgun (WGS) entry which is preliminary data.</text>
</comment>
<proteinExistence type="predicted"/>
<dbReference type="Proteomes" id="UP001216674">
    <property type="component" value="Unassembled WGS sequence"/>
</dbReference>
<protein>
    <submittedName>
        <fullName evidence="2">Uncharacterized protein</fullName>
    </submittedName>
</protein>
<keyword evidence="1" id="KW-1133">Transmembrane helix</keyword>
<gene>
    <name evidence="2" type="ORF">P3W85_19765</name>
</gene>
<keyword evidence="3" id="KW-1185">Reference proteome</keyword>
<keyword evidence="1" id="KW-0812">Transmembrane</keyword>
<dbReference type="EMBL" id="JARJLM010000332">
    <property type="protein sequence ID" value="MDF3835182.1"/>
    <property type="molecule type" value="Genomic_DNA"/>
</dbReference>
<feature type="transmembrane region" description="Helical" evidence="1">
    <location>
        <begin position="48"/>
        <end position="70"/>
    </location>
</feature>
<organism evidence="2 3">
    <name type="scientific">Cupriavidus basilensis</name>
    <dbReference type="NCBI Taxonomy" id="68895"/>
    <lineage>
        <taxon>Bacteria</taxon>
        <taxon>Pseudomonadati</taxon>
        <taxon>Pseudomonadota</taxon>
        <taxon>Betaproteobacteria</taxon>
        <taxon>Burkholderiales</taxon>
        <taxon>Burkholderiaceae</taxon>
        <taxon>Cupriavidus</taxon>
    </lineage>
</organism>
<reference evidence="2 3" key="1">
    <citation type="submission" date="2023-03" db="EMBL/GenBank/DDBJ databases">
        <title>Draft assemblies of triclosan tolerant bacteria isolated from returned activated sludge.</title>
        <authorList>
            <person name="Van Hamelsveld S."/>
        </authorList>
    </citation>
    <scope>NUCLEOTIDE SEQUENCE [LARGE SCALE GENOMIC DNA]</scope>
    <source>
        <strain evidence="2 3">GW210010_S58</strain>
    </source>
</reference>
<sequence length="207" mass="21908">MSGSAIDLGKSMLKAGSLYLWEMVRCCVAGLVLSLLAFAVVAKGGAGAGWPLAAAALVFLIAFPVAYFVVAQQRALDRVLGTLADAHGERFYDATFGRFVDTLQVQQPGALASLLAQPKALTARFQGFLERSERMPRLARRVALHFAGKIIAAIPFAGLAAQEAPAAIRAAAVTTLQDRFEASWQTFLIVAAGQAAVAAAACWWLSR</sequence>
<evidence type="ECO:0000313" key="2">
    <source>
        <dbReference type="EMBL" id="MDF3835182.1"/>
    </source>
</evidence>
<feature type="transmembrane region" description="Helical" evidence="1">
    <location>
        <begin position="20"/>
        <end position="42"/>
    </location>
</feature>
<accession>A0ABT6ASF2</accession>
<keyword evidence="1" id="KW-0472">Membrane</keyword>
<dbReference type="RefSeq" id="WP_035805825.1">
    <property type="nucleotide sequence ID" value="NZ_JARJLM010000332.1"/>
</dbReference>
<evidence type="ECO:0000313" key="3">
    <source>
        <dbReference type="Proteomes" id="UP001216674"/>
    </source>
</evidence>